<feature type="signal peptide" evidence="7">
    <location>
        <begin position="1"/>
        <end position="24"/>
    </location>
</feature>
<evidence type="ECO:0000256" key="1">
    <source>
        <dbReference type="ARBA" id="ARBA00004141"/>
    </source>
</evidence>
<dbReference type="Proteomes" id="UP000039865">
    <property type="component" value="Unassembled WGS sequence"/>
</dbReference>
<gene>
    <name evidence="8" type="primary">Contig16684.g17774</name>
    <name evidence="8" type="ORF">STYLEM_2903</name>
</gene>
<feature type="region of interest" description="Disordered" evidence="5">
    <location>
        <begin position="362"/>
        <end position="411"/>
    </location>
</feature>
<dbReference type="OrthoDB" id="6096490at2759"/>
<dbReference type="InParanoid" id="A0A077ZZH4"/>
<keyword evidence="2 6" id="KW-0812">Transmembrane</keyword>
<keyword evidence="3 6" id="KW-1133">Transmembrane helix</keyword>
<feature type="region of interest" description="Disordered" evidence="5">
    <location>
        <begin position="944"/>
        <end position="965"/>
    </location>
</feature>
<feature type="transmembrane region" description="Helical" evidence="6">
    <location>
        <begin position="335"/>
        <end position="351"/>
    </location>
</feature>
<feature type="compositionally biased region" description="Basic and acidic residues" evidence="5">
    <location>
        <begin position="28"/>
        <end position="53"/>
    </location>
</feature>
<keyword evidence="7" id="KW-0732">Signal</keyword>
<dbReference type="GO" id="GO:0005385">
    <property type="term" value="F:zinc ion transmembrane transporter activity"/>
    <property type="evidence" value="ECO:0007669"/>
    <property type="project" value="TreeGrafter"/>
</dbReference>
<dbReference type="AlphaFoldDB" id="A0A077ZZH4"/>
<reference evidence="8 9" key="1">
    <citation type="submission" date="2014-06" db="EMBL/GenBank/DDBJ databases">
        <authorList>
            <person name="Swart Estienne"/>
        </authorList>
    </citation>
    <scope>NUCLEOTIDE SEQUENCE [LARGE SCALE GENOMIC DNA]</scope>
    <source>
        <strain evidence="8 9">130c</strain>
    </source>
</reference>
<feature type="compositionally biased region" description="Basic and acidic residues" evidence="5">
    <location>
        <begin position="318"/>
        <end position="331"/>
    </location>
</feature>
<organism evidence="8 9">
    <name type="scientific">Stylonychia lemnae</name>
    <name type="common">Ciliate</name>
    <dbReference type="NCBI Taxonomy" id="5949"/>
    <lineage>
        <taxon>Eukaryota</taxon>
        <taxon>Sar</taxon>
        <taxon>Alveolata</taxon>
        <taxon>Ciliophora</taxon>
        <taxon>Intramacronucleata</taxon>
        <taxon>Spirotrichea</taxon>
        <taxon>Stichotrichia</taxon>
        <taxon>Sporadotrichida</taxon>
        <taxon>Oxytrichidae</taxon>
        <taxon>Stylonychinae</taxon>
        <taxon>Stylonychia</taxon>
    </lineage>
</organism>
<dbReference type="GO" id="GO:0016020">
    <property type="term" value="C:membrane"/>
    <property type="evidence" value="ECO:0007669"/>
    <property type="project" value="UniProtKB-SubCell"/>
</dbReference>
<feature type="compositionally biased region" description="Basic and acidic residues" evidence="5">
    <location>
        <begin position="394"/>
        <end position="411"/>
    </location>
</feature>
<feature type="region of interest" description="Disordered" evidence="5">
    <location>
        <begin position="309"/>
        <end position="331"/>
    </location>
</feature>
<dbReference type="InterPro" id="IPR003689">
    <property type="entry name" value="ZIP"/>
</dbReference>
<evidence type="ECO:0000256" key="4">
    <source>
        <dbReference type="ARBA" id="ARBA00023136"/>
    </source>
</evidence>
<dbReference type="PANTHER" id="PTHR16950:SF16">
    <property type="entry name" value="ZINC TRANSPORTER ZIP13"/>
    <property type="match status" value="1"/>
</dbReference>
<dbReference type="Pfam" id="PF02535">
    <property type="entry name" value="Zip"/>
    <property type="match status" value="1"/>
</dbReference>
<evidence type="ECO:0000256" key="5">
    <source>
        <dbReference type="SAM" id="MobiDB-lite"/>
    </source>
</evidence>
<feature type="region of interest" description="Disordered" evidence="5">
    <location>
        <begin position="608"/>
        <end position="671"/>
    </location>
</feature>
<feature type="compositionally biased region" description="Basic and acidic residues" evidence="5">
    <location>
        <begin position="944"/>
        <end position="954"/>
    </location>
</feature>
<evidence type="ECO:0000256" key="3">
    <source>
        <dbReference type="ARBA" id="ARBA00022989"/>
    </source>
</evidence>
<evidence type="ECO:0000256" key="2">
    <source>
        <dbReference type="ARBA" id="ARBA00022692"/>
    </source>
</evidence>
<feature type="compositionally biased region" description="Basic and acidic residues" evidence="5">
    <location>
        <begin position="648"/>
        <end position="671"/>
    </location>
</feature>
<evidence type="ECO:0000313" key="9">
    <source>
        <dbReference type="Proteomes" id="UP000039865"/>
    </source>
</evidence>
<feature type="compositionally biased region" description="Low complexity" evidence="5">
    <location>
        <begin position="608"/>
        <end position="620"/>
    </location>
</feature>
<feature type="compositionally biased region" description="Basic and acidic residues" evidence="5">
    <location>
        <begin position="375"/>
        <end position="387"/>
    </location>
</feature>
<feature type="transmembrane region" description="Helical" evidence="6">
    <location>
        <begin position="539"/>
        <end position="558"/>
    </location>
</feature>
<evidence type="ECO:0000256" key="6">
    <source>
        <dbReference type="SAM" id="Phobius"/>
    </source>
</evidence>
<feature type="transmembrane region" description="Helical" evidence="6">
    <location>
        <begin position="282"/>
        <end position="303"/>
    </location>
</feature>
<sequence>MRVKQGIISLAVVSFLIVGTISHAGHNHNHDHDHHDHDHHGHDHHDHHEEHEAIKNHEQKFQNKDKPEGTKKVDYLKEIGAAEDLNNINLSKLQKELKQKQNEDEHDHKHENQHVHSHEEPHEHNHDCKAHSCNDKHHDHDHSHGHDHHDHDHHDHDHHGHDHHGHDHHGHGEGECPFAKQAKEQKLKQQAGRGLDDHHHHDHSHGHSHSHQEENIHVQLVNTLLKFTQAEKAFLIFNKLIRPLPQIAQALASTLFISIVPIFFIYGMNIMFLTSPRSRDSVICYLISFAIGGLLGDVFFHTLPHLNSGGNQSHSHAHSHDDGHGHGHSHDPAQMMNNLIIIGGIISFFLIEKLVENVVGGDAHNHSHDHSHKHSHEEEQKVESKGDKKGKKEGKKEKKEEKKPKKAEKSLEEIQKEKRYTSYAVMTLVGDFLHNFTDGLSIGVAYVANYKMGVVTTMAMFFHEIPHEVGDFAVLFQLKFGICKILGFQLTTAIGALIGTVIGSVIGQFYMNQCLAFTSGGFLYFAINGLLSELKQVNSIPSLILCLFSMALGLYFMFVESMNSIIHQSQTSLYDNHEQPSEFLHNLAPLSTIQDEYSARKDKLFASSSKKVQQVDQSQSNCENKQSNMKTQIKNPQNHQNPINHRHHQDESKSQRSSRHNQEKIPHHDNSELFEQIKSLKHRFEQKLSARDLRQNNPLNESSQSLVNLLSQNSIIEESSYMNSDYYQSSQKNTLDKKASSQIFDYTQMLSASVIKTIEPLIDQYIEKKLYNYDQKILDFQTKIEYLSKCYELKLELYQQQIQNQIHQIKTRASLQQQQYLKQQNSNSFVNSQQVITQRSNFDQHQEGQNPEKSSFLTYLYDHLDDKVQPFKLESNDFVLSASASNIGSIRNSHKDKSKQNGFQDERLRLDLSKLQNMIEREASQSVKSSNQHSLGKDIFSQKDESEYSAKNENKCSQMNNQNQRGFRIISKQGNDKRTNQEMFQQEQANEIRQRLQHQQLQIKPRQSQGQVERGFENWQLEKENNKNQINQRQDRHNVNDLNDHHQIQQHRHLRITSTHDNLSEIQQTSLDHKFLEYSIFSRRDESQSNFEEEIEVHDMSLSQLQNE</sequence>
<evidence type="ECO:0000313" key="8">
    <source>
        <dbReference type="EMBL" id="CDW73913.1"/>
    </source>
</evidence>
<proteinExistence type="predicted"/>
<dbReference type="EMBL" id="CCKQ01002805">
    <property type="protein sequence ID" value="CDW73913.1"/>
    <property type="molecule type" value="Genomic_DNA"/>
</dbReference>
<feature type="transmembrane region" description="Helical" evidence="6">
    <location>
        <begin position="485"/>
        <end position="503"/>
    </location>
</feature>
<feature type="compositionally biased region" description="Polar residues" evidence="5">
    <location>
        <begin position="621"/>
        <end position="643"/>
    </location>
</feature>
<feature type="transmembrane region" description="Helical" evidence="6">
    <location>
        <begin position="247"/>
        <end position="270"/>
    </location>
</feature>
<feature type="region of interest" description="Disordered" evidence="5">
    <location>
        <begin position="1087"/>
        <end position="1108"/>
    </location>
</feature>
<comment type="subcellular location">
    <subcellularLocation>
        <location evidence="1">Membrane</location>
        <topology evidence="1">Multi-pass membrane protein</topology>
    </subcellularLocation>
</comment>
<feature type="compositionally biased region" description="Basic and acidic residues" evidence="5">
    <location>
        <begin position="96"/>
        <end position="160"/>
    </location>
</feature>
<dbReference type="GO" id="GO:0006882">
    <property type="term" value="P:intracellular zinc ion homeostasis"/>
    <property type="evidence" value="ECO:0007669"/>
    <property type="project" value="TreeGrafter"/>
</dbReference>
<dbReference type="PANTHER" id="PTHR16950">
    <property type="entry name" value="ZINC TRANSPORTER SLC39A7 HISTIDINE-RICH MEMBRANE PROTEIN KE4"/>
    <property type="match status" value="1"/>
</dbReference>
<keyword evidence="9" id="KW-1185">Reference proteome</keyword>
<feature type="chain" id="PRO_5001729112" evidence="7">
    <location>
        <begin position="25"/>
        <end position="1108"/>
    </location>
</feature>
<feature type="region of interest" description="Disordered" evidence="5">
    <location>
        <begin position="96"/>
        <end position="213"/>
    </location>
</feature>
<feature type="region of interest" description="Disordered" evidence="5">
    <location>
        <begin position="26"/>
        <end position="53"/>
    </location>
</feature>
<name>A0A077ZZH4_STYLE</name>
<evidence type="ECO:0000256" key="7">
    <source>
        <dbReference type="SAM" id="SignalP"/>
    </source>
</evidence>
<protein>
    <submittedName>
        <fullName evidence="8">Zinc transporter slc39a7</fullName>
    </submittedName>
</protein>
<feature type="compositionally biased region" description="Polar residues" evidence="5">
    <location>
        <begin position="955"/>
        <end position="965"/>
    </location>
</feature>
<accession>A0A077ZZH4</accession>
<keyword evidence="4 6" id="KW-0472">Membrane</keyword>
<feature type="compositionally biased region" description="Basic residues" evidence="5">
    <location>
        <begin position="200"/>
        <end position="209"/>
    </location>
</feature>